<dbReference type="EMBL" id="GBRH01165443">
    <property type="protein sequence ID" value="JAE32453.1"/>
    <property type="molecule type" value="Transcribed_RNA"/>
</dbReference>
<sequence length="25" mass="2969">MQSCLPRFTIHSAFEKKSFTIHCEK</sequence>
<protein>
    <submittedName>
        <fullName evidence="1">Uncharacterized protein</fullName>
    </submittedName>
</protein>
<evidence type="ECO:0000313" key="1">
    <source>
        <dbReference type="EMBL" id="JAE32453.1"/>
    </source>
</evidence>
<organism evidence="1">
    <name type="scientific">Arundo donax</name>
    <name type="common">Giant reed</name>
    <name type="synonym">Donax arundinaceus</name>
    <dbReference type="NCBI Taxonomy" id="35708"/>
    <lineage>
        <taxon>Eukaryota</taxon>
        <taxon>Viridiplantae</taxon>
        <taxon>Streptophyta</taxon>
        <taxon>Embryophyta</taxon>
        <taxon>Tracheophyta</taxon>
        <taxon>Spermatophyta</taxon>
        <taxon>Magnoliopsida</taxon>
        <taxon>Liliopsida</taxon>
        <taxon>Poales</taxon>
        <taxon>Poaceae</taxon>
        <taxon>PACMAD clade</taxon>
        <taxon>Arundinoideae</taxon>
        <taxon>Arundineae</taxon>
        <taxon>Arundo</taxon>
    </lineage>
</organism>
<proteinExistence type="predicted"/>
<name>A0A0A9HHS8_ARUDO</name>
<reference evidence="1" key="2">
    <citation type="journal article" date="2015" name="Data Brief">
        <title>Shoot transcriptome of the giant reed, Arundo donax.</title>
        <authorList>
            <person name="Barrero R.A."/>
            <person name="Guerrero F.D."/>
            <person name="Moolhuijzen P."/>
            <person name="Goolsby J.A."/>
            <person name="Tidwell J."/>
            <person name="Bellgard S.E."/>
            <person name="Bellgard M.I."/>
        </authorList>
    </citation>
    <scope>NUCLEOTIDE SEQUENCE</scope>
    <source>
        <tissue evidence="1">Shoot tissue taken approximately 20 cm above the soil surface</tissue>
    </source>
</reference>
<accession>A0A0A9HHS8</accession>
<dbReference type="AlphaFoldDB" id="A0A0A9HHS8"/>
<reference evidence="1" key="1">
    <citation type="submission" date="2014-09" db="EMBL/GenBank/DDBJ databases">
        <authorList>
            <person name="Magalhaes I.L.F."/>
            <person name="Oliveira U."/>
            <person name="Santos F.R."/>
            <person name="Vidigal T.H.D.A."/>
            <person name="Brescovit A.D."/>
            <person name="Santos A.J."/>
        </authorList>
    </citation>
    <scope>NUCLEOTIDE SEQUENCE</scope>
    <source>
        <tissue evidence="1">Shoot tissue taken approximately 20 cm above the soil surface</tissue>
    </source>
</reference>